<dbReference type="InterPro" id="IPR050963">
    <property type="entry name" value="Sirohydro_Cobaltochel/CbiX"/>
</dbReference>
<dbReference type="PANTHER" id="PTHR33542:SF3">
    <property type="entry name" value="SIROHYDROCHLORIN FERROCHELATASE, CHLOROPLASTIC"/>
    <property type="match status" value="1"/>
</dbReference>
<evidence type="ECO:0000256" key="2">
    <source>
        <dbReference type="ARBA" id="ARBA00023239"/>
    </source>
</evidence>
<dbReference type="GO" id="GO:0046872">
    <property type="term" value="F:metal ion binding"/>
    <property type="evidence" value="ECO:0007669"/>
    <property type="project" value="UniProtKB-KW"/>
</dbReference>
<reference evidence="3 4" key="1">
    <citation type="submission" date="2015-10" db="EMBL/GenBank/DDBJ databases">
        <title>Candidatus Desulfofervidus auxilii, a hydrogenotrophic sulfate-reducing bacterium involved in the thermophilic anaerobic oxidation of methane.</title>
        <authorList>
            <person name="Krukenberg V."/>
            <person name="Richter M."/>
            <person name="Wegener G."/>
        </authorList>
    </citation>
    <scope>NUCLEOTIDE SEQUENCE [LARGE SCALE GENOMIC DNA]</scope>
    <source>
        <strain evidence="3 4">HS1</strain>
    </source>
</reference>
<dbReference type="AlphaFoldDB" id="A0A7U4QKY9"/>
<keyword evidence="2" id="KW-0456">Lyase</keyword>
<dbReference type="SUPFAM" id="SSF53800">
    <property type="entry name" value="Chelatase"/>
    <property type="match status" value="1"/>
</dbReference>
<accession>A0A7U4QKY9</accession>
<keyword evidence="4" id="KW-1185">Reference proteome</keyword>
<dbReference type="CDD" id="cd03416">
    <property type="entry name" value="CbiX_SirB_N"/>
    <property type="match status" value="1"/>
</dbReference>
<dbReference type="InterPro" id="IPR002762">
    <property type="entry name" value="CbiX-like"/>
</dbReference>
<dbReference type="Proteomes" id="UP000070560">
    <property type="component" value="Chromosome"/>
</dbReference>
<dbReference type="Pfam" id="PF01903">
    <property type="entry name" value="CbiX"/>
    <property type="match status" value="1"/>
</dbReference>
<protein>
    <submittedName>
        <fullName evidence="3">Cobalamin biosynthesis protein CbiX</fullName>
    </submittedName>
</protein>
<evidence type="ECO:0000256" key="1">
    <source>
        <dbReference type="ARBA" id="ARBA00022723"/>
    </source>
</evidence>
<sequence>MKKIAKMLVFLWLFIFLGFFTQVSAQTSPNIGILVIAHGSPNKDWNRYVEWAVEDMETPFPVEIGFLEFTHPNISEAVSSLEEQNIEKIIAMPLFISSQSGHIEEIKYILGLRPDNPSEEPLEPVSTVLPIELTRAIDDHPFAVKVLADRVWALEEFLQRGDLSISDTNLVLIGHGDEEFIDAWQSMFTSLSQKVGDYLLTKYNLPFKSLSYEFLDSLKEIKNYCIENYCENNETFVGIPFFLAPGFLTNQLVPGYADEIKEHIHGIKIFYIEDPLLPSKYVSKIIETRIAETITPDIVIYENGQLKEINTIENSIEDNEKICLCALFAYKAFQLALNQAGDYIPNKEDLEVFTEQTTHGTREAFEKLAATVSQGSQDPRYLNADNYYYKIKDYHLRKKITLWVKPQIFPQGFFDLRTKVKTGEATSEEIKQFQQLRSSLQYQLLWAWDLESLFNFEISDI</sequence>
<dbReference type="KEGG" id="daw:HS1_001473"/>
<dbReference type="RefSeq" id="WP_066063066.1">
    <property type="nucleotide sequence ID" value="NZ_CP013015.1"/>
</dbReference>
<dbReference type="EMBL" id="CP013015">
    <property type="protein sequence ID" value="AMM41272.1"/>
    <property type="molecule type" value="Genomic_DNA"/>
</dbReference>
<gene>
    <name evidence="3" type="ORF">HS1_001473</name>
</gene>
<proteinExistence type="predicted"/>
<organism evidence="3 4">
    <name type="scientific">Desulfofervidus auxilii</name>
    <dbReference type="NCBI Taxonomy" id="1621989"/>
    <lineage>
        <taxon>Bacteria</taxon>
        <taxon>Pseudomonadati</taxon>
        <taxon>Thermodesulfobacteriota</taxon>
        <taxon>Candidatus Desulfofervidia</taxon>
        <taxon>Candidatus Desulfofervidales</taxon>
        <taxon>Candidatus Desulfofervidaceae</taxon>
        <taxon>Candidatus Desulfofervidus</taxon>
    </lineage>
</organism>
<dbReference type="Gene3D" id="3.40.50.1400">
    <property type="match status" value="2"/>
</dbReference>
<dbReference type="OrthoDB" id="9797895at2"/>
<dbReference type="PANTHER" id="PTHR33542">
    <property type="entry name" value="SIROHYDROCHLORIN FERROCHELATASE, CHLOROPLASTIC"/>
    <property type="match status" value="1"/>
</dbReference>
<evidence type="ECO:0000313" key="4">
    <source>
        <dbReference type="Proteomes" id="UP000070560"/>
    </source>
</evidence>
<name>A0A7U4QKY9_DESA2</name>
<evidence type="ECO:0000313" key="3">
    <source>
        <dbReference type="EMBL" id="AMM41272.1"/>
    </source>
</evidence>
<keyword evidence="1" id="KW-0479">Metal-binding</keyword>
<dbReference type="GO" id="GO:0016829">
    <property type="term" value="F:lyase activity"/>
    <property type="evidence" value="ECO:0007669"/>
    <property type="project" value="UniProtKB-KW"/>
</dbReference>